<evidence type="ECO:0008006" key="8">
    <source>
        <dbReference type="Google" id="ProtNLM"/>
    </source>
</evidence>
<dbReference type="PANTHER" id="PTHR34069:SF2">
    <property type="entry name" value="BETA-KETOACYL-[ACYL-CARRIER-PROTEIN] SYNTHASE III"/>
    <property type="match status" value="1"/>
</dbReference>
<dbReference type="SUPFAM" id="SSF53901">
    <property type="entry name" value="Thiolase-like"/>
    <property type="match status" value="1"/>
</dbReference>
<protein>
    <recommendedName>
        <fullName evidence="8">3-oxoacyl-[acyl-carrier-protein] synthase-3</fullName>
    </recommendedName>
</protein>
<evidence type="ECO:0000313" key="7">
    <source>
        <dbReference type="Proteomes" id="UP000077519"/>
    </source>
</evidence>
<keyword evidence="2" id="KW-0012">Acyltransferase</keyword>
<evidence type="ECO:0000256" key="1">
    <source>
        <dbReference type="ARBA" id="ARBA00022679"/>
    </source>
</evidence>
<dbReference type="InterPro" id="IPR013751">
    <property type="entry name" value="ACP_syn_III_N"/>
</dbReference>
<keyword evidence="7" id="KW-1185">Reference proteome</keyword>
<dbReference type="Gene3D" id="3.40.47.10">
    <property type="match status" value="1"/>
</dbReference>
<evidence type="ECO:0000259" key="5">
    <source>
        <dbReference type="Pfam" id="PF08545"/>
    </source>
</evidence>
<dbReference type="Pfam" id="PF08545">
    <property type="entry name" value="ACP_syn_III"/>
    <property type="match status" value="1"/>
</dbReference>
<sequence>MNTRNSSVAVRHFADALPDRVVDNAELCATVDSSDEWIRARTGIEARRFLEDGAAASDLALRAARSVLHQSGLAAMDLDAIVLATVNPDQPFPSTALTVAQSLGAVRAVPIDLTQAACSGGLLGLELAASMIGDRYRIILVLAVEVLSRQTNPNDRTTRIFFGDAAGGALVTAETDPARGIRSSTIESELDMSVGISGGGSRHPLTADAVADGRHFVYMDGRRVWKLATVLLPAVVRKAVDDAGLTLDDVDHLVLHQANRTIIETVVDTLGMPREKAPITVDRLGNTGAASIFTVLAELERAKLTSQGKVTVIATIGAGFIWGAIVLIH</sequence>
<dbReference type="InterPro" id="IPR013747">
    <property type="entry name" value="ACP_syn_III_C"/>
</dbReference>
<proteinExistence type="predicted"/>
<evidence type="ECO:0000259" key="4">
    <source>
        <dbReference type="Pfam" id="PF08541"/>
    </source>
</evidence>
<dbReference type="PANTHER" id="PTHR34069">
    <property type="entry name" value="3-OXOACYL-[ACYL-CARRIER-PROTEIN] SYNTHASE 3"/>
    <property type="match status" value="1"/>
</dbReference>
<dbReference type="InterPro" id="IPR016039">
    <property type="entry name" value="Thiolase-like"/>
</dbReference>
<keyword evidence="3" id="KW-1133">Transmembrane helix</keyword>
<keyword evidence="3" id="KW-0472">Membrane</keyword>
<dbReference type="EMBL" id="LVHI01000023">
    <property type="protein sequence ID" value="OAK52401.1"/>
    <property type="molecule type" value="Genomic_DNA"/>
</dbReference>
<keyword evidence="3" id="KW-0812">Transmembrane</keyword>
<dbReference type="GO" id="GO:0044550">
    <property type="term" value="P:secondary metabolite biosynthetic process"/>
    <property type="evidence" value="ECO:0007669"/>
    <property type="project" value="TreeGrafter"/>
</dbReference>
<dbReference type="Pfam" id="PF08541">
    <property type="entry name" value="ACP_syn_III_C"/>
    <property type="match status" value="1"/>
</dbReference>
<dbReference type="GO" id="GO:0004315">
    <property type="term" value="F:3-oxoacyl-[acyl-carrier-protein] synthase activity"/>
    <property type="evidence" value="ECO:0007669"/>
    <property type="project" value="InterPro"/>
</dbReference>
<name>A0A177YAB9_9NOCA</name>
<dbReference type="NCBIfam" id="NF006829">
    <property type="entry name" value="PRK09352.1"/>
    <property type="match status" value="1"/>
</dbReference>
<feature type="transmembrane region" description="Helical" evidence="3">
    <location>
        <begin position="310"/>
        <end position="328"/>
    </location>
</feature>
<dbReference type="GO" id="GO:0006633">
    <property type="term" value="P:fatty acid biosynthetic process"/>
    <property type="evidence" value="ECO:0007669"/>
    <property type="project" value="InterPro"/>
</dbReference>
<evidence type="ECO:0000256" key="3">
    <source>
        <dbReference type="SAM" id="Phobius"/>
    </source>
</evidence>
<comment type="caution">
    <text evidence="6">The sequence shown here is derived from an EMBL/GenBank/DDBJ whole genome shotgun (WGS) entry which is preliminary data.</text>
</comment>
<keyword evidence="1" id="KW-0808">Transferase</keyword>
<evidence type="ECO:0000256" key="2">
    <source>
        <dbReference type="ARBA" id="ARBA00023315"/>
    </source>
</evidence>
<dbReference type="AlphaFoldDB" id="A0A177YAB9"/>
<feature type="domain" description="Beta-ketoacyl-[acyl-carrier-protein] synthase III N-terminal" evidence="5">
    <location>
        <begin position="115"/>
        <end position="188"/>
    </location>
</feature>
<evidence type="ECO:0000313" key="6">
    <source>
        <dbReference type="EMBL" id="OAK52401.1"/>
    </source>
</evidence>
<accession>A0A177YAB9</accession>
<feature type="domain" description="Beta-ketoacyl-[acyl-carrier-protein] synthase III C-terminal" evidence="4">
    <location>
        <begin position="241"/>
        <end position="327"/>
    </location>
</feature>
<gene>
    <name evidence="6" type="ORF">A3K89_06055</name>
</gene>
<reference evidence="6 7" key="1">
    <citation type="submission" date="2016-03" db="EMBL/GenBank/DDBJ databases">
        <title>Genome sequence of Rhodococcus kyotonensis KB10.</title>
        <authorList>
            <person name="Jeong H."/>
            <person name="Hong C.E."/>
            <person name="Jo S.H."/>
            <person name="Park J.M."/>
        </authorList>
    </citation>
    <scope>NUCLEOTIDE SEQUENCE [LARGE SCALE GENOMIC DNA]</scope>
    <source>
        <strain evidence="6 7">KB10</strain>
    </source>
</reference>
<dbReference type="CDD" id="cd00830">
    <property type="entry name" value="KAS_III"/>
    <property type="match status" value="1"/>
</dbReference>
<dbReference type="Proteomes" id="UP000077519">
    <property type="component" value="Unassembled WGS sequence"/>
</dbReference>
<organism evidence="6 7">
    <name type="scientific">Rhodococcoides kyotonense</name>
    <dbReference type="NCBI Taxonomy" id="398843"/>
    <lineage>
        <taxon>Bacteria</taxon>
        <taxon>Bacillati</taxon>
        <taxon>Actinomycetota</taxon>
        <taxon>Actinomycetes</taxon>
        <taxon>Mycobacteriales</taxon>
        <taxon>Nocardiaceae</taxon>
        <taxon>Rhodococcoides</taxon>
    </lineage>
</organism>